<feature type="region of interest" description="Disordered" evidence="1">
    <location>
        <begin position="20"/>
        <end position="41"/>
    </location>
</feature>
<evidence type="ECO:0000313" key="2">
    <source>
        <dbReference type="EMBL" id="KAL2745647.1"/>
    </source>
</evidence>
<reference evidence="2 3" key="1">
    <citation type="journal article" date="2024" name="Ann. Entomol. Soc. Am.">
        <title>Genomic analyses of the southern and eastern yellowjacket wasps (Hymenoptera: Vespidae) reveal evolutionary signatures of social life.</title>
        <authorList>
            <person name="Catto M.A."/>
            <person name="Caine P.B."/>
            <person name="Orr S.E."/>
            <person name="Hunt B.G."/>
            <person name="Goodisman M.A.D."/>
        </authorList>
    </citation>
    <scope>NUCLEOTIDE SEQUENCE [LARGE SCALE GENOMIC DNA]</scope>
    <source>
        <strain evidence="2">232</strain>
        <tissue evidence="2">Head and thorax</tissue>
    </source>
</reference>
<protein>
    <submittedName>
        <fullName evidence="2">Uncharacterized protein</fullName>
    </submittedName>
</protein>
<evidence type="ECO:0000313" key="3">
    <source>
        <dbReference type="Proteomes" id="UP001607303"/>
    </source>
</evidence>
<dbReference type="Proteomes" id="UP001607303">
    <property type="component" value="Unassembled WGS sequence"/>
</dbReference>
<keyword evidence="3" id="KW-1185">Reference proteome</keyword>
<evidence type="ECO:0000256" key="1">
    <source>
        <dbReference type="SAM" id="MobiDB-lite"/>
    </source>
</evidence>
<dbReference type="AlphaFoldDB" id="A0ABD2CKL6"/>
<accession>A0ABD2CKL6</accession>
<sequence length="85" mass="9817">MKQYTSNSHHLILNFMGFNDDDDDDGDDDGDDDDDNDDDDDDIRIYKYKYLFTLNRPTIKSGPCTFPETIQLHIHASIVLMVPSM</sequence>
<dbReference type="EMBL" id="JAYRBN010000041">
    <property type="protein sequence ID" value="KAL2745647.1"/>
    <property type="molecule type" value="Genomic_DNA"/>
</dbReference>
<comment type="caution">
    <text evidence="2">The sequence shown here is derived from an EMBL/GenBank/DDBJ whole genome shotgun (WGS) entry which is preliminary data.</text>
</comment>
<organism evidence="2 3">
    <name type="scientific">Vespula maculifrons</name>
    <name type="common">Eastern yellow jacket</name>
    <name type="synonym">Wasp</name>
    <dbReference type="NCBI Taxonomy" id="7453"/>
    <lineage>
        <taxon>Eukaryota</taxon>
        <taxon>Metazoa</taxon>
        <taxon>Ecdysozoa</taxon>
        <taxon>Arthropoda</taxon>
        <taxon>Hexapoda</taxon>
        <taxon>Insecta</taxon>
        <taxon>Pterygota</taxon>
        <taxon>Neoptera</taxon>
        <taxon>Endopterygota</taxon>
        <taxon>Hymenoptera</taxon>
        <taxon>Apocrita</taxon>
        <taxon>Aculeata</taxon>
        <taxon>Vespoidea</taxon>
        <taxon>Vespidae</taxon>
        <taxon>Vespinae</taxon>
        <taxon>Vespula</taxon>
    </lineage>
</organism>
<feature type="non-terminal residue" evidence="2">
    <location>
        <position position="85"/>
    </location>
</feature>
<gene>
    <name evidence="2" type="ORF">V1477_006038</name>
</gene>
<proteinExistence type="predicted"/>
<name>A0ABD2CKL6_VESMC</name>